<dbReference type="InterPro" id="IPR014142">
    <property type="entry name" value="TrbG_Ti"/>
</dbReference>
<sequence>MKKILFLLLVLPVLPTLATAGEGYPPALETAESSSLGVHPSYLSPDVPLSDKEQQALEMAAKWAKSRTPAPVMADRGKMVFMHGAALPTIIASPLNICDVELEPGEVVNEVVVGDSARWMVETGSSSTGPDETVHLFIKPVDSGLESSAVVTTDRRVYHLRLISRKSGHTPYVGFLYSDQLLARAAHQKRADEKKKKWESTTDAQGRPTDLSRLNFGYVVKGKAPWKPEHVYDDGRQTFIRLPEKSTSGEMPVLLVRKSGKDVLVNYRVKDRTMVVDGLFERIALVIGVGGDQEKVEVRRDR</sequence>
<dbReference type="AlphaFoldDB" id="A0A120KND5"/>
<dbReference type="Proteomes" id="UP000063964">
    <property type="component" value="Chromosome"/>
</dbReference>
<keyword evidence="5" id="KW-1185">Reference proteome</keyword>
<feature type="chain" id="PRO_5007167257" description="Conjugal transfer protein TrbG" evidence="3">
    <location>
        <begin position="21"/>
        <end position="302"/>
    </location>
</feature>
<dbReference type="InterPro" id="IPR033645">
    <property type="entry name" value="VirB9/CagX/TrbG_C"/>
</dbReference>
<dbReference type="InterPro" id="IPR010258">
    <property type="entry name" value="Conjugal_tfr_TrbG/VirB9/CagX"/>
</dbReference>
<dbReference type="KEGG" id="doa:AXF15_12375"/>
<evidence type="ECO:0000256" key="1">
    <source>
        <dbReference type="ARBA" id="ARBA00006135"/>
    </source>
</evidence>
<dbReference type="InterPro" id="IPR038161">
    <property type="entry name" value="VirB9/CagX/TrbG_C_sf"/>
</dbReference>
<name>A0A120KND5_9BACT</name>
<dbReference type="STRING" id="888061.AXF15_12375"/>
<dbReference type="OrthoDB" id="5357875at2"/>
<dbReference type="RefSeq" id="WP_066608081.1">
    <property type="nucleotide sequence ID" value="NZ_CP014230.1"/>
</dbReference>
<dbReference type="EMBL" id="CP014230">
    <property type="protein sequence ID" value="AMD93816.1"/>
    <property type="molecule type" value="Genomic_DNA"/>
</dbReference>
<proteinExistence type="inferred from homology"/>
<organism evidence="4 5">
    <name type="scientific">Desulfomicrobium orale DSM 12838</name>
    <dbReference type="NCBI Taxonomy" id="888061"/>
    <lineage>
        <taxon>Bacteria</taxon>
        <taxon>Pseudomonadati</taxon>
        <taxon>Thermodesulfobacteriota</taxon>
        <taxon>Desulfovibrionia</taxon>
        <taxon>Desulfovibrionales</taxon>
        <taxon>Desulfomicrobiaceae</taxon>
        <taxon>Desulfomicrobium</taxon>
    </lineage>
</organism>
<keyword evidence="2 3" id="KW-0732">Signal</keyword>
<evidence type="ECO:0000256" key="2">
    <source>
        <dbReference type="ARBA" id="ARBA00022729"/>
    </source>
</evidence>
<evidence type="ECO:0000256" key="3">
    <source>
        <dbReference type="SAM" id="SignalP"/>
    </source>
</evidence>
<evidence type="ECO:0000313" key="5">
    <source>
        <dbReference type="Proteomes" id="UP000063964"/>
    </source>
</evidence>
<dbReference type="Gene3D" id="2.60.40.2500">
    <property type="match status" value="1"/>
</dbReference>
<reference evidence="5" key="1">
    <citation type="submission" date="2016-02" db="EMBL/GenBank/DDBJ databases">
        <authorList>
            <person name="Holder M.E."/>
            <person name="Ajami N.J."/>
            <person name="Petrosino J.F."/>
        </authorList>
    </citation>
    <scope>NUCLEOTIDE SEQUENCE [LARGE SCALE GENOMIC DNA]</scope>
    <source>
        <strain evidence="5">DSM 12838</strain>
    </source>
</reference>
<accession>A0A120KND5</accession>
<evidence type="ECO:0000313" key="4">
    <source>
        <dbReference type="EMBL" id="AMD93816.1"/>
    </source>
</evidence>
<evidence type="ECO:0008006" key="6">
    <source>
        <dbReference type="Google" id="ProtNLM"/>
    </source>
</evidence>
<protein>
    <recommendedName>
        <fullName evidence="6">Conjugal transfer protein TrbG</fullName>
    </recommendedName>
</protein>
<dbReference type="CDD" id="cd06911">
    <property type="entry name" value="VirB9_CagX_TrbG"/>
    <property type="match status" value="1"/>
</dbReference>
<dbReference type="NCBIfam" id="TIGR02775">
    <property type="entry name" value="TrbG_Ti"/>
    <property type="match status" value="1"/>
</dbReference>
<feature type="signal peptide" evidence="3">
    <location>
        <begin position="1"/>
        <end position="20"/>
    </location>
</feature>
<gene>
    <name evidence="4" type="ORF">AXF15_12375</name>
</gene>
<dbReference type="Pfam" id="PF03524">
    <property type="entry name" value="CagX"/>
    <property type="match status" value="1"/>
</dbReference>
<comment type="similarity">
    <text evidence="1">Belongs to the TrbG/VirB9 family.</text>
</comment>